<proteinExistence type="predicted"/>
<dbReference type="Proteomes" id="UP000052978">
    <property type="component" value="Unassembled WGS sequence"/>
</dbReference>
<evidence type="ECO:0000313" key="2">
    <source>
        <dbReference type="Proteomes" id="UP000052978"/>
    </source>
</evidence>
<dbReference type="EMBL" id="KE163855">
    <property type="protein sequence ID" value="EPQ14109.1"/>
    <property type="molecule type" value="Genomic_DNA"/>
</dbReference>
<organism evidence="1 2">
    <name type="scientific">Myotis brandtii</name>
    <name type="common">Brandt's bat</name>
    <dbReference type="NCBI Taxonomy" id="109478"/>
    <lineage>
        <taxon>Eukaryota</taxon>
        <taxon>Metazoa</taxon>
        <taxon>Chordata</taxon>
        <taxon>Craniata</taxon>
        <taxon>Vertebrata</taxon>
        <taxon>Euteleostomi</taxon>
        <taxon>Mammalia</taxon>
        <taxon>Eutheria</taxon>
        <taxon>Laurasiatheria</taxon>
        <taxon>Chiroptera</taxon>
        <taxon>Yangochiroptera</taxon>
        <taxon>Vespertilionidae</taxon>
        <taxon>Myotis</taxon>
    </lineage>
</organism>
<accession>S7N9Y1</accession>
<gene>
    <name evidence="1" type="ORF">D623_10033002</name>
</gene>
<reference evidence="1 2" key="1">
    <citation type="journal article" date="2013" name="Nat. Commun.">
        <title>Genome analysis reveals insights into physiology and longevity of the Brandt's bat Myotis brandtii.</title>
        <authorList>
            <person name="Seim I."/>
            <person name="Fang X."/>
            <person name="Xiong Z."/>
            <person name="Lobanov A.V."/>
            <person name="Huang Z."/>
            <person name="Ma S."/>
            <person name="Feng Y."/>
            <person name="Turanov A.A."/>
            <person name="Zhu Y."/>
            <person name="Lenz T.L."/>
            <person name="Gerashchenko M.V."/>
            <person name="Fan D."/>
            <person name="Hee Yim S."/>
            <person name="Yao X."/>
            <person name="Jordan D."/>
            <person name="Xiong Y."/>
            <person name="Ma Y."/>
            <person name="Lyapunov A.N."/>
            <person name="Chen G."/>
            <person name="Kulakova O.I."/>
            <person name="Sun Y."/>
            <person name="Lee S.G."/>
            <person name="Bronson R.T."/>
            <person name="Moskalev A.A."/>
            <person name="Sunyaev S.R."/>
            <person name="Zhang G."/>
            <person name="Krogh A."/>
            <person name="Wang J."/>
            <person name="Gladyshev V.N."/>
        </authorList>
    </citation>
    <scope>NUCLEOTIDE SEQUENCE [LARGE SCALE GENOMIC DNA]</scope>
</reference>
<name>S7N9Y1_MYOBR</name>
<keyword evidence="2" id="KW-1185">Reference proteome</keyword>
<dbReference type="AlphaFoldDB" id="S7N9Y1"/>
<evidence type="ECO:0000313" key="1">
    <source>
        <dbReference type="EMBL" id="EPQ14109.1"/>
    </source>
</evidence>
<sequence length="126" mass="13971">MRSCPLPEPPEQSAGLLFTLRAQEAPGDQERCSKVGRAASEQHDTHSFIIQPFTEPAVSMPHGGCMSLPKVIPVCSVAAQNPEIRKFTTYSSFSSFGCKVNEKVKYVFFLPYQCCLKSREEIEING</sequence>
<protein>
    <submittedName>
        <fullName evidence="1">Uncharacterized protein</fullName>
    </submittedName>
</protein>